<evidence type="ECO:0000313" key="4">
    <source>
        <dbReference type="EMBL" id="KAE9444706.1"/>
    </source>
</evidence>
<feature type="domain" description="Disease resistance protein At4g27190-like leucine-rich repeats" evidence="3">
    <location>
        <begin position="118"/>
        <end position="239"/>
    </location>
</feature>
<dbReference type="AlphaFoldDB" id="A0A6A4K3P6"/>
<dbReference type="InterPro" id="IPR002182">
    <property type="entry name" value="NB-ARC"/>
</dbReference>
<dbReference type="Pfam" id="PF00931">
    <property type="entry name" value="NB-ARC"/>
    <property type="match status" value="1"/>
</dbReference>
<feature type="non-terminal residue" evidence="4">
    <location>
        <position position="1"/>
    </location>
</feature>
<evidence type="ECO:0000259" key="2">
    <source>
        <dbReference type="Pfam" id="PF00931"/>
    </source>
</evidence>
<organism evidence="4">
    <name type="scientific">Rhododendron williamsianum</name>
    <dbReference type="NCBI Taxonomy" id="262921"/>
    <lineage>
        <taxon>Eukaryota</taxon>
        <taxon>Viridiplantae</taxon>
        <taxon>Streptophyta</taxon>
        <taxon>Embryophyta</taxon>
        <taxon>Tracheophyta</taxon>
        <taxon>Spermatophyta</taxon>
        <taxon>Magnoliopsida</taxon>
        <taxon>eudicotyledons</taxon>
        <taxon>Gunneridae</taxon>
        <taxon>Pentapetalae</taxon>
        <taxon>asterids</taxon>
        <taxon>Ericales</taxon>
        <taxon>Ericaceae</taxon>
        <taxon>Ericoideae</taxon>
        <taxon>Rhodoreae</taxon>
        <taxon>Rhododendron</taxon>
    </lineage>
</organism>
<protein>
    <submittedName>
        <fullName evidence="4">Uncharacterized protein</fullName>
    </submittedName>
</protein>
<dbReference type="Pfam" id="PF23247">
    <property type="entry name" value="LRR_RPS2"/>
    <property type="match status" value="1"/>
</dbReference>
<dbReference type="PRINTS" id="PR00364">
    <property type="entry name" value="DISEASERSIST"/>
</dbReference>
<proteinExistence type="predicted"/>
<dbReference type="GO" id="GO:0043531">
    <property type="term" value="F:ADP binding"/>
    <property type="evidence" value="ECO:0007669"/>
    <property type="project" value="InterPro"/>
</dbReference>
<name>A0A6A4K3P6_9ERIC</name>
<keyword evidence="1" id="KW-0611">Plant defense</keyword>
<dbReference type="SUPFAM" id="SSF52540">
    <property type="entry name" value="P-loop containing nucleoside triphosphate hydrolases"/>
    <property type="match status" value="1"/>
</dbReference>
<dbReference type="EMBL" id="QEFC01006263">
    <property type="protein sequence ID" value="KAE9444706.1"/>
    <property type="molecule type" value="Genomic_DNA"/>
</dbReference>
<sequence length="274" mass="30209">MEALKEDGADNIIGICGLGGVGKTTLAKLVAKKAKEEKLFGDVVMATVSQNLEARKIQEGKDLLLTNACIAELASLPNLVALDINVPKIECWVWPRDVVFLGKIRSFDISLGKSEDDEVDECQCQCFLPSTNQLVLQALDISRGAMEIRGLKMLFEDLECLVNTSDDQLEKEAFCALETLDLQELPQLKHLWKGPTQLGCLRNLTLVWVGQCPKLGYYVFSLAIARNLVQLHRLGVWSCSELEVIVSDGGGEHEIEASGEDDDIVFPKLESLSF</sequence>
<accession>A0A6A4K3P6</accession>
<dbReference type="InterPro" id="IPR050905">
    <property type="entry name" value="Plant_NBS-LRR"/>
</dbReference>
<comment type="caution">
    <text evidence="4">The sequence shown here is derived from an EMBL/GenBank/DDBJ whole genome shotgun (WGS) entry which is preliminary data.</text>
</comment>
<gene>
    <name evidence="4" type="ORF">C3L33_23396</name>
</gene>
<dbReference type="SUPFAM" id="SSF52047">
    <property type="entry name" value="RNI-like"/>
    <property type="match status" value="1"/>
</dbReference>
<dbReference type="Gene3D" id="3.40.50.300">
    <property type="entry name" value="P-loop containing nucleotide triphosphate hydrolases"/>
    <property type="match status" value="1"/>
</dbReference>
<dbReference type="OrthoDB" id="1579323at2759"/>
<dbReference type="PANTHER" id="PTHR33463:SF198">
    <property type="entry name" value="RPP4C3"/>
    <property type="match status" value="1"/>
</dbReference>
<dbReference type="PANTHER" id="PTHR33463">
    <property type="entry name" value="NB-ARC DOMAIN-CONTAINING PROTEIN-RELATED"/>
    <property type="match status" value="1"/>
</dbReference>
<reference evidence="4" key="1">
    <citation type="journal article" date="2019" name="Genome Biol. Evol.">
        <title>The Rhododendron genome and chromosomal organization provide insight into shared whole-genome duplications across the heath family (Ericaceae).</title>
        <authorList>
            <person name="Soza V.L."/>
            <person name="Lindsley D."/>
            <person name="Waalkes A."/>
            <person name="Ramage E."/>
            <person name="Patwardhan R.P."/>
            <person name="Burton J.N."/>
            <person name="Adey A."/>
            <person name="Kumar A."/>
            <person name="Qiu R."/>
            <person name="Shendure J."/>
            <person name="Hall B."/>
        </authorList>
    </citation>
    <scope>NUCLEOTIDE SEQUENCE</scope>
    <source>
        <strain evidence="4">RSF 1966-606</strain>
    </source>
</reference>
<evidence type="ECO:0000259" key="3">
    <source>
        <dbReference type="Pfam" id="PF23247"/>
    </source>
</evidence>
<feature type="domain" description="NB-ARC" evidence="2">
    <location>
        <begin position="3"/>
        <end position="66"/>
    </location>
</feature>
<dbReference type="InterPro" id="IPR027417">
    <property type="entry name" value="P-loop_NTPase"/>
</dbReference>
<evidence type="ECO:0000256" key="1">
    <source>
        <dbReference type="ARBA" id="ARBA00022821"/>
    </source>
</evidence>
<dbReference type="InterPro" id="IPR057135">
    <property type="entry name" value="At4g27190-like_LRR"/>
</dbReference>